<protein>
    <submittedName>
        <fullName evidence="2">Uncharacterized protein</fullName>
    </submittedName>
</protein>
<dbReference type="EMBL" id="LXQA011006250">
    <property type="protein sequence ID" value="MCI80914.1"/>
    <property type="molecule type" value="Genomic_DNA"/>
</dbReference>
<reference evidence="2 3" key="1">
    <citation type="journal article" date="2018" name="Front. Plant Sci.">
        <title>Red Clover (Trifolium pratense) and Zigzag Clover (T. medium) - A Picture of Genomic Similarities and Differences.</title>
        <authorList>
            <person name="Dluhosova J."/>
            <person name="Istvanek J."/>
            <person name="Nedelnik J."/>
            <person name="Repkova J."/>
        </authorList>
    </citation>
    <scope>NUCLEOTIDE SEQUENCE [LARGE SCALE GENOMIC DNA]</scope>
    <source>
        <strain evidence="3">cv. 10/8</strain>
        <tissue evidence="2">Leaf</tissue>
    </source>
</reference>
<dbReference type="AlphaFoldDB" id="A0A392UXZ9"/>
<feature type="coiled-coil region" evidence="1">
    <location>
        <begin position="2"/>
        <end position="29"/>
    </location>
</feature>
<feature type="non-terminal residue" evidence="2">
    <location>
        <position position="51"/>
    </location>
</feature>
<dbReference type="Proteomes" id="UP000265520">
    <property type="component" value="Unassembled WGS sequence"/>
</dbReference>
<sequence length="51" mass="5766">MQEEHAMEIEKLKKEATHLTRKRDDAITVSSGLAEEKTTLEKEIEGLQVAV</sequence>
<evidence type="ECO:0000256" key="1">
    <source>
        <dbReference type="SAM" id="Coils"/>
    </source>
</evidence>
<accession>A0A392UXZ9</accession>
<keyword evidence="3" id="KW-1185">Reference proteome</keyword>
<comment type="caution">
    <text evidence="2">The sequence shown here is derived from an EMBL/GenBank/DDBJ whole genome shotgun (WGS) entry which is preliminary data.</text>
</comment>
<name>A0A392UXZ9_9FABA</name>
<organism evidence="2 3">
    <name type="scientific">Trifolium medium</name>
    <dbReference type="NCBI Taxonomy" id="97028"/>
    <lineage>
        <taxon>Eukaryota</taxon>
        <taxon>Viridiplantae</taxon>
        <taxon>Streptophyta</taxon>
        <taxon>Embryophyta</taxon>
        <taxon>Tracheophyta</taxon>
        <taxon>Spermatophyta</taxon>
        <taxon>Magnoliopsida</taxon>
        <taxon>eudicotyledons</taxon>
        <taxon>Gunneridae</taxon>
        <taxon>Pentapetalae</taxon>
        <taxon>rosids</taxon>
        <taxon>fabids</taxon>
        <taxon>Fabales</taxon>
        <taxon>Fabaceae</taxon>
        <taxon>Papilionoideae</taxon>
        <taxon>50 kb inversion clade</taxon>
        <taxon>NPAAA clade</taxon>
        <taxon>Hologalegina</taxon>
        <taxon>IRL clade</taxon>
        <taxon>Trifolieae</taxon>
        <taxon>Trifolium</taxon>
    </lineage>
</organism>
<evidence type="ECO:0000313" key="3">
    <source>
        <dbReference type="Proteomes" id="UP000265520"/>
    </source>
</evidence>
<keyword evidence="1" id="KW-0175">Coiled coil</keyword>
<evidence type="ECO:0000313" key="2">
    <source>
        <dbReference type="EMBL" id="MCI80914.1"/>
    </source>
</evidence>
<proteinExistence type="predicted"/>